<comment type="subcellular location">
    <subcellularLocation>
        <location evidence="1">Cell outer membrane</location>
        <topology evidence="1">Multi-pass membrane protein</topology>
    </subcellularLocation>
</comment>
<feature type="region of interest" description="Disordered" evidence="10">
    <location>
        <begin position="579"/>
        <end position="598"/>
    </location>
</feature>
<dbReference type="Proteomes" id="UP000188559">
    <property type="component" value="Unassembled WGS sequence"/>
</dbReference>
<evidence type="ECO:0000256" key="2">
    <source>
        <dbReference type="ARBA" id="ARBA00008064"/>
    </source>
</evidence>
<keyword evidence="3" id="KW-0813">Transport</keyword>
<dbReference type="GO" id="GO:0009297">
    <property type="term" value="P:pilus assembly"/>
    <property type="evidence" value="ECO:0007669"/>
    <property type="project" value="InterPro"/>
</dbReference>
<evidence type="ECO:0000256" key="5">
    <source>
        <dbReference type="ARBA" id="ARBA00022558"/>
    </source>
</evidence>
<dbReference type="EMBL" id="MNPV01000004">
    <property type="protein sequence ID" value="ONH44881.1"/>
    <property type="molecule type" value="Genomic_DNA"/>
</dbReference>
<dbReference type="PANTHER" id="PTHR30451:SF21">
    <property type="entry name" value="FIMBRIAL USHER DOMAIN-CONTAINING PROTEIN YDET-RELATED"/>
    <property type="match status" value="1"/>
</dbReference>
<dbReference type="Pfam" id="PF13954">
    <property type="entry name" value="PapC_N"/>
    <property type="match status" value="1"/>
</dbReference>
<evidence type="ECO:0000313" key="13">
    <source>
        <dbReference type="EMBL" id="ONH44881.1"/>
    </source>
</evidence>
<evidence type="ECO:0000256" key="7">
    <source>
        <dbReference type="ARBA" id="ARBA00022729"/>
    </source>
</evidence>
<evidence type="ECO:0000259" key="11">
    <source>
        <dbReference type="Pfam" id="PF13953"/>
    </source>
</evidence>
<dbReference type="InterPro" id="IPR000015">
    <property type="entry name" value="Fimb_usher"/>
</dbReference>
<reference evidence="13 14" key="1">
    <citation type="submission" date="2016-10" db="EMBL/GenBank/DDBJ databases">
        <title>Pseudomonas lactis sp. nov. and Pseudomonas paralactis sp. nov., isolated from bovine raw milk.</title>
        <authorList>
            <person name="Von Neubeck M."/>
            <person name="Huptas C."/>
            <person name="Glueck C."/>
            <person name="Krewinkel M."/>
            <person name="Stoeckel M."/>
            <person name="Stressler T."/>
            <person name="Fischer L."/>
            <person name="Hinrichs J."/>
            <person name="Scherer S."/>
            <person name="Wenning M."/>
        </authorList>
    </citation>
    <scope>NUCLEOTIDE SEQUENCE [LARGE SCALE GENOMIC DNA]</scope>
    <source>
        <strain evidence="13 14">DSM 18862</strain>
    </source>
</reference>
<proteinExistence type="inferred from homology"/>
<dbReference type="Gene3D" id="2.60.40.2070">
    <property type="match status" value="1"/>
</dbReference>
<comment type="similarity">
    <text evidence="2">Belongs to the fimbrial export usher family.</text>
</comment>
<dbReference type="Gene3D" id="3.10.20.410">
    <property type="match status" value="1"/>
</dbReference>
<keyword evidence="6" id="KW-0812">Transmembrane</keyword>
<evidence type="ECO:0000256" key="9">
    <source>
        <dbReference type="ARBA" id="ARBA00023237"/>
    </source>
</evidence>
<dbReference type="InterPro" id="IPR043142">
    <property type="entry name" value="PapC-like_C_sf"/>
</dbReference>
<dbReference type="Pfam" id="PF13953">
    <property type="entry name" value="PapC_C"/>
    <property type="match status" value="1"/>
</dbReference>
<dbReference type="PANTHER" id="PTHR30451">
    <property type="entry name" value="OUTER MEMBRANE USHER PROTEIN"/>
    <property type="match status" value="1"/>
</dbReference>
<dbReference type="OrthoDB" id="6554712at2"/>
<evidence type="ECO:0000313" key="14">
    <source>
        <dbReference type="Proteomes" id="UP000188559"/>
    </source>
</evidence>
<keyword evidence="7" id="KW-0732">Signal</keyword>
<dbReference type="SUPFAM" id="SSF141729">
    <property type="entry name" value="FimD N-terminal domain-like"/>
    <property type="match status" value="1"/>
</dbReference>
<dbReference type="AlphaFoldDB" id="A0A1V2JJR3"/>
<evidence type="ECO:0000256" key="1">
    <source>
        <dbReference type="ARBA" id="ARBA00004571"/>
    </source>
</evidence>
<dbReference type="InterPro" id="IPR025885">
    <property type="entry name" value="PapC_N"/>
</dbReference>
<dbReference type="Gene3D" id="2.60.40.2610">
    <property type="entry name" value="Outer membrane usher protein FimD, plug domain"/>
    <property type="match status" value="1"/>
</dbReference>
<keyword evidence="4" id="KW-1134">Transmembrane beta strand</keyword>
<protein>
    <submittedName>
        <fullName evidence="13">Usher CupC3</fullName>
    </submittedName>
</protein>
<sequence>MWVFRSRGQHAITLLGSIGSSSLIAMGATLPVTAHAVEFNGAFLNKQGAPVELKYFEQGSSVAPGRYNVDIYLNQQLMLRQNIEFAASGKDGEVKPVIPLGLLKAVGVDIARLERENLIAAKSEDTSPVALDSIVPGAAAEFDVSALALQISMPQAYIKRHSRGYVDPSLWDHGITAFYSNYQTNFSRNVNQGYTNDYRYIGLRNGFNIGAWRFRNDSSISGSTGTRDKFTSNRSYVERDVVSLKGKLAAGELYSQGEIFDSVRFKGAQLSSELGMLTDDEVGFAPVVRGIAETNATVEISQNNYVIYSATVPAGAFEIGDIFPSGSNGDLTIKIIEADGRERTYTQAYSYLPVMTRRGSVRYNLVAGQYTTEGKPAPKFTQGTLVYGVTDNFTGYGGLIAAQAYKALNLGVGVNSPWGGVSFDVTNSSSEERSGRKNVGQSARFLYSKTLSETDTTFTMVGYRYSTESYRTFSQHVDEQDQISTPYYGRQKSRFDVNVNQSLASRGSLFLSMGETSYWNREGSTRRWQFGYNGSYSDVSYSFAVSRTEGQGSNQRVDNQMTASFSIPFGDTRRSQRLYSSVTASNQGDSSVQTGVSGNLNDANTLNYSAQGSHSKIGGSSGNVGLNWDTPTAKVSGNYGQGRDNKHLDVGASGSVVVHSGGVTLGQPVGETFALIEVPGTKGIGVDSSNAVRTDRKGYAVVPYAQPYRYNWINLETSTFGTDLEFEETSRQVIPTRGAVVKTKFQAESGRRIQFELHMSDGQKVPFGAQAFGADGRLLGTLDGASRLLVFGVGDKGSFDVKWGSGSCHVDYVVPEANKELMYEKYTASCTPKK</sequence>
<evidence type="ECO:0000256" key="8">
    <source>
        <dbReference type="ARBA" id="ARBA00023136"/>
    </source>
</evidence>
<dbReference type="InterPro" id="IPR042186">
    <property type="entry name" value="FimD_plug_dom"/>
</dbReference>
<name>A0A1V2JJR3_PSEAZ</name>
<dbReference type="GO" id="GO:0015473">
    <property type="term" value="F:fimbrial usher porin activity"/>
    <property type="evidence" value="ECO:0007669"/>
    <property type="project" value="InterPro"/>
</dbReference>
<keyword evidence="14" id="KW-1185">Reference proteome</keyword>
<dbReference type="Pfam" id="PF00577">
    <property type="entry name" value="Usher"/>
    <property type="match status" value="1"/>
</dbReference>
<dbReference type="GeneID" id="57373670"/>
<dbReference type="RefSeq" id="WP_071495727.1">
    <property type="nucleotide sequence ID" value="NZ_LT629702.1"/>
</dbReference>
<dbReference type="FunFam" id="2.60.40.2610:FF:000001">
    <property type="entry name" value="Outer membrane fimbrial usher protein"/>
    <property type="match status" value="1"/>
</dbReference>
<evidence type="ECO:0000256" key="4">
    <source>
        <dbReference type="ARBA" id="ARBA00022452"/>
    </source>
</evidence>
<comment type="caution">
    <text evidence="13">The sequence shown here is derived from an EMBL/GenBank/DDBJ whole genome shotgun (WGS) entry which is preliminary data.</text>
</comment>
<evidence type="ECO:0000259" key="12">
    <source>
        <dbReference type="Pfam" id="PF13954"/>
    </source>
</evidence>
<keyword evidence="8" id="KW-0472">Membrane</keyword>
<keyword evidence="5" id="KW-1029">Fimbrium biogenesis</keyword>
<gene>
    <name evidence="13" type="ORF">BLL37_16295</name>
</gene>
<evidence type="ECO:0000256" key="10">
    <source>
        <dbReference type="SAM" id="MobiDB-lite"/>
    </source>
</evidence>
<evidence type="ECO:0000256" key="3">
    <source>
        <dbReference type="ARBA" id="ARBA00022448"/>
    </source>
</evidence>
<keyword evidence="9" id="KW-0998">Cell outer membrane</keyword>
<evidence type="ECO:0000256" key="6">
    <source>
        <dbReference type="ARBA" id="ARBA00022692"/>
    </source>
</evidence>
<feature type="domain" description="PapC N-terminal" evidence="12">
    <location>
        <begin position="38"/>
        <end position="185"/>
    </location>
</feature>
<accession>A0A1V2JJR3</accession>
<dbReference type="InterPro" id="IPR025949">
    <property type="entry name" value="PapC-like_C"/>
</dbReference>
<dbReference type="Gene3D" id="2.60.40.3110">
    <property type="match status" value="1"/>
</dbReference>
<organism evidence="13 14">
    <name type="scientific">Pseudomonas azotoformans</name>
    <dbReference type="NCBI Taxonomy" id="47878"/>
    <lineage>
        <taxon>Bacteria</taxon>
        <taxon>Pseudomonadati</taxon>
        <taxon>Pseudomonadota</taxon>
        <taxon>Gammaproteobacteria</taxon>
        <taxon>Pseudomonadales</taxon>
        <taxon>Pseudomonadaceae</taxon>
        <taxon>Pseudomonas</taxon>
    </lineage>
</organism>
<feature type="domain" description="PapC-like C-terminal" evidence="11">
    <location>
        <begin position="755"/>
        <end position="816"/>
    </location>
</feature>
<dbReference type="InterPro" id="IPR037224">
    <property type="entry name" value="PapC_N_sf"/>
</dbReference>
<dbReference type="GO" id="GO:0009279">
    <property type="term" value="C:cell outer membrane"/>
    <property type="evidence" value="ECO:0007669"/>
    <property type="project" value="UniProtKB-SubCell"/>
</dbReference>